<evidence type="ECO:0000313" key="4">
    <source>
        <dbReference type="EMBL" id="SQD92034.1"/>
    </source>
</evidence>
<dbReference type="GO" id="GO:0008237">
    <property type="term" value="F:metallopeptidase activity"/>
    <property type="evidence" value="ECO:0007669"/>
    <property type="project" value="InterPro"/>
</dbReference>
<sequence length="440" mass="46274">MDILKQAAHKAEAAELYEELREGVAVNFNGGEIETAGSEAVRGRALRVIAGGRLGFASTAGGSDDALLTSALLAASHGDPAPFRFAGKDGPQTAVPVLDREVAGIGVEDLITWGEDAVRRIRDEFPELIINASLGRGTHEVAVHTSTGGEWSEKRSYLSMAVEAKLIRQGDIWSVDAFRSVRRASDLDREALLGDLLRELRWGRKIAAPPTGRPPVLFLPSGLPVLLLPLMIGFSGLSVFLGTSPLKGRLGEAAFDPRLSLTDDGVIPFGPRSRSFDDEGVPTGKLPLIDRGVVRSFYYDLRAAALAKAKPTGNGIKGGPLGGGGFRVPPGPASRHLTLAPGAGTLDDLIREMKDGLIVAGVLGLGQGNIQSGAFSNNVGIGFAVQGGVVVGRVKNTMIAGNAYDVLKDGVVAIGGDREWVFGGFHLPPFRTRNIVVVAQ</sequence>
<reference evidence="5" key="1">
    <citation type="submission" date="2018-05" db="EMBL/GenBank/DDBJ databases">
        <authorList>
            <person name="Hao L."/>
        </authorList>
    </citation>
    <scope>NUCLEOTIDE SEQUENCE [LARGE SCALE GENOMIC DNA]</scope>
</reference>
<dbReference type="PANTHER" id="PTHR43421:SF1">
    <property type="entry name" value="METALLOPROTEASE PMBA"/>
    <property type="match status" value="1"/>
</dbReference>
<organism evidence="4 5">
    <name type="scientific">Candidatus Bipolaricaulis anaerobius</name>
    <dbReference type="NCBI Taxonomy" id="2026885"/>
    <lineage>
        <taxon>Bacteria</taxon>
        <taxon>Candidatus Bipolaricaulota</taxon>
        <taxon>Candidatus Bipolaricaulia</taxon>
        <taxon>Candidatus Bipolaricaulales</taxon>
        <taxon>Candidatus Bipolaricaulaceae</taxon>
        <taxon>Candidatus Bipolaricaulis</taxon>
    </lineage>
</organism>
<evidence type="ECO:0008006" key="6">
    <source>
        <dbReference type="Google" id="ProtNLM"/>
    </source>
</evidence>
<dbReference type="InterPro" id="IPR002510">
    <property type="entry name" value="Metalloprtase-TldD/E_N"/>
</dbReference>
<dbReference type="EMBL" id="LS483254">
    <property type="protein sequence ID" value="SQD92034.1"/>
    <property type="molecule type" value="Genomic_DNA"/>
</dbReference>
<dbReference type="InterPro" id="IPR035068">
    <property type="entry name" value="TldD/PmbA_N"/>
</dbReference>
<evidence type="ECO:0000313" key="5">
    <source>
        <dbReference type="Proteomes" id="UP000249818"/>
    </source>
</evidence>
<feature type="domain" description="Metalloprotease TldD/E C-terminal" evidence="3">
    <location>
        <begin position="211"/>
        <end position="437"/>
    </location>
</feature>
<feature type="domain" description="Metalloprotease TldD/E N-terminal" evidence="2">
    <location>
        <begin position="14"/>
        <end position="68"/>
    </location>
</feature>
<dbReference type="InterPro" id="IPR045569">
    <property type="entry name" value="Metalloprtase-TldD/E_C"/>
</dbReference>
<dbReference type="Pfam" id="PF01523">
    <property type="entry name" value="PmbA_TldD_1st"/>
    <property type="match status" value="1"/>
</dbReference>
<dbReference type="GO" id="GO:0005829">
    <property type="term" value="C:cytosol"/>
    <property type="evidence" value="ECO:0007669"/>
    <property type="project" value="TreeGrafter"/>
</dbReference>
<evidence type="ECO:0000256" key="1">
    <source>
        <dbReference type="ARBA" id="ARBA00005836"/>
    </source>
</evidence>
<evidence type="ECO:0000259" key="2">
    <source>
        <dbReference type="Pfam" id="PF01523"/>
    </source>
</evidence>
<proteinExistence type="inferred from homology"/>
<dbReference type="SUPFAM" id="SSF111283">
    <property type="entry name" value="Putative modulator of DNA gyrase, PmbA/TldD"/>
    <property type="match status" value="1"/>
</dbReference>
<keyword evidence="5" id="KW-1185">Reference proteome</keyword>
<dbReference type="Proteomes" id="UP000249818">
    <property type="component" value="Chromosome BARAN1"/>
</dbReference>
<dbReference type="Gene3D" id="3.30.2290.10">
    <property type="entry name" value="PmbA/TldD superfamily"/>
    <property type="match status" value="1"/>
</dbReference>
<evidence type="ECO:0000259" key="3">
    <source>
        <dbReference type="Pfam" id="PF19289"/>
    </source>
</evidence>
<protein>
    <recommendedName>
        <fullName evidence="6">TldD/PmbA family protein</fullName>
    </recommendedName>
</protein>
<name>A0A2X3MJ93_9BACT</name>
<dbReference type="OrthoDB" id="9803618at2"/>
<gene>
    <name evidence="4" type="ORF">BARAN1_0009</name>
</gene>
<dbReference type="InterPro" id="IPR036059">
    <property type="entry name" value="TldD/PmbA_sf"/>
</dbReference>
<dbReference type="Pfam" id="PF19289">
    <property type="entry name" value="PmbA_TldD_3rd"/>
    <property type="match status" value="1"/>
</dbReference>
<accession>A0A2X3MJ93</accession>
<dbReference type="PANTHER" id="PTHR43421">
    <property type="entry name" value="METALLOPROTEASE PMBA"/>
    <property type="match status" value="1"/>
</dbReference>
<dbReference type="RefSeq" id="WP_157959319.1">
    <property type="nucleotide sequence ID" value="NZ_LS483254.1"/>
</dbReference>
<dbReference type="KEGG" id="bana:BARAN1_0009"/>
<comment type="similarity">
    <text evidence="1">Belongs to the peptidase U62 family.</text>
</comment>
<dbReference type="InterPro" id="IPR047657">
    <property type="entry name" value="PmbA"/>
</dbReference>
<dbReference type="GO" id="GO:0006508">
    <property type="term" value="P:proteolysis"/>
    <property type="evidence" value="ECO:0007669"/>
    <property type="project" value="InterPro"/>
</dbReference>
<dbReference type="AlphaFoldDB" id="A0A2X3MJ93"/>